<dbReference type="GO" id="GO:0015833">
    <property type="term" value="P:peptide transport"/>
    <property type="evidence" value="ECO:0007669"/>
    <property type="project" value="TreeGrafter"/>
</dbReference>
<evidence type="ECO:0000256" key="4">
    <source>
        <dbReference type="SAM" id="Phobius"/>
    </source>
</evidence>
<keyword evidence="2" id="KW-0813">Transport</keyword>
<dbReference type="GO" id="GO:1904680">
    <property type="term" value="F:peptide transmembrane transporter activity"/>
    <property type="evidence" value="ECO:0007669"/>
    <property type="project" value="TreeGrafter"/>
</dbReference>
<protein>
    <submittedName>
        <fullName evidence="6">Extracellular solute-binding protein family 5</fullName>
    </submittedName>
</protein>
<dbReference type="eggNOG" id="arCOG01534">
    <property type="taxonomic scope" value="Archaea"/>
</dbReference>
<gene>
    <name evidence="6" type="ordered locus">Cmaq_0232</name>
</gene>
<organism evidence="6 7">
    <name type="scientific">Caldivirga maquilingensis (strain ATCC 700844 / DSM 13496 / JCM 10307 / IC-167)</name>
    <dbReference type="NCBI Taxonomy" id="397948"/>
    <lineage>
        <taxon>Archaea</taxon>
        <taxon>Thermoproteota</taxon>
        <taxon>Thermoprotei</taxon>
        <taxon>Thermoproteales</taxon>
        <taxon>Thermoproteaceae</taxon>
        <taxon>Caldivirga</taxon>
    </lineage>
</organism>
<evidence type="ECO:0000256" key="1">
    <source>
        <dbReference type="ARBA" id="ARBA00005695"/>
    </source>
</evidence>
<evidence type="ECO:0000256" key="3">
    <source>
        <dbReference type="ARBA" id="ARBA00022729"/>
    </source>
</evidence>
<dbReference type="Pfam" id="PF00496">
    <property type="entry name" value="SBP_bac_5"/>
    <property type="match status" value="1"/>
</dbReference>
<comment type="similarity">
    <text evidence="1">Belongs to the bacterial solute-binding protein 5 family.</text>
</comment>
<dbReference type="KEGG" id="cma:Cmaq_0232"/>
<sequence>MPKLNKNTILPVIIIAAVIILYSSITAHAQQKPQFVIPTWGTLLYVPGSPVWNPYAPGNDIWWPTSAPPLAFWSVFTGQPLPILAKNWTVEVLPNGSGILTIYLRHDIYWFNGSATMPFTAWDVYAYFYIGMKAFGWYVPFINQSLVDEDVRVLNNYTIQFLFQKWAPYIPYWILTSNTPTPYSVWKPIVDALKTMNVTQAIEFGSTNITKFVPPYWGLGPYYMTSIGSNFVAYTLEPLYFNGIPLLATWLKILPWESWTYYDPTIINKFIPGGTASILTMIEAHQNMGYISVGWTAQQLKIINSTPGYAVLWYPGFWSFGIALNPYVYPFNLPQVRQAFCYAVNRTEVSLSWISSPAPYPAPVTPNVAFTFPASVLKYYIPCTYNLTYASDLLKSAGLTYKNGQWYLPNGTSLTILISGPSGWTYFMTQGEVVAEEWSAFGVPTKELSLDLSTYFGTIWPHLEWEAAEIQAPEFLVHSYESAWTYLSSQSWITTFINISKPWPFAWPTTSNGKITGWYCSPVTVTVPSMYNSTPPYLNGTIVTCVNSTFGYINLTNWFNTYDVSTPGSNLYEYLTEVLFAWYDYYVPVIPIVYYPYIKVYQPSYMDPLWLYKCALPYASIMFYNILDAHENGGQWNVWAGSPREWLDLGAIAPPPNVPPLAQLIANGSLWTKYPQFAAYLGIPNPDPSLQQCVASYFHIPYTPVSTTTPVTTTSTTTSTVTTTAVSTVTSTVTTTAVSTVTSTATTTAVSTVTVTKPVISTALIAGIVIIVIVIAIVAAIITLRRR</sequence>
<dbReference type="SUPFAM" id="SSF53850">
    <property type="entry name" value="Periplasmic binding protein-like II"/>
    <property type="match status" value="1"/>
</dbReference>
<evidence type="ECO:0000313" key="6">
    <source>
        <dbReference type="EMBL" id="ABW01080.1"/>
    </source>
</evidence>
<dbReference type="OrthoDB" id="194307at2157"/>
<dbReference type="RefSeq" id="WP_012185300.1">
    <property type="nucleotide sequence ID" value="NC_009954.1"/>
</dbReference>
<dbReference type="InterPro" id="IPR000914">
    <property type="entry name" value="SBP_5_dom"/>
</dbReference>
<evidence type="ECO:0000259" key="5">
    <source>
        <dbReference type="Pfam" id="PF00496"/>
    </source>
</evidence>
<dbReference type="Gene3D" id="3.90.76.10">
    <property type="entry name" value="Dipeptide-binding Protein, Domain 1"/>
    <property type="match status" value="1"/>
</dbReference>
<dbReference type="STRING" id="397948.Cmaq_0232"/>
<dbReference type="Proteomes" id="UP000001137">
    <property type="component" value="Chromosome"/>
</dbReference>
<keyword evidence="4" id="KW-0472">Membrane</keyword>
<keyword evidence="3" id="KW-0732">Signal</keyword>
<dbReference type="EMBL" id="CP000852">
    <property type="protein sequence ID" value="ABW01080.1"/>
    <property type="molecule type" value="Genomic_DNA"/>
</dbReference>
<dbReference type="AlphaFoldDB" id="A8MAP4"/>
<dbReference type="PANTHER" id="PTHR30290:SF9">
    <property type="entry name" value="OLIGOPEPTIDE-BINDING PROTEIN APPA"/>
    <property type="match status" value="1"/>
</dbReference>
<dbReference type="Gene3D" id="3.10.105.10">
    <property type="entry name" value="Dipeptide-binding Protein, Domain 3"/>
    <property type="match status" value="1"/>
</dbReference>
<name>A8MAP4_CALMQ</name>
<dbReference type="HOGENOM" id="CLU_355884_0_0_2"/>
<reference evidence="6 7" key="1">
    <citation type="submission" date="2007-10" db="EMBL/GenBank/DDBJ databases">
        <title>Complete sequence of Caldivirga maquilingensis IC-167.</title>
        <authorList>
            <consortium name="US DOE Joint Genome Institute"/>
            <person name="Copeland A."/>
            <person name="Lucas S."/>
            <person name="Lapidus A."/>
            <person name="Barry K."/>
            <person name="Glavina del Rio T."/>
            <person name="Dalin E."/>
            <person name="Tice H."/>
            <person name="Pitluck S."/>
            <person name="Saunders E."/>
            <person name="Brettin T."/>
            <person name="Bruce D."/>
            <person name="Detter J.C."/>
            <person name="Han C."/>
            <person name="Schmutz J."/>
            <person name="Larimer F."/>
            <person name="Land M."/>
            <person name="Hauser L."/>
            <person name="Kyrpides N."/>
            <person name="Ivanova N."/>
            <person name="Biddle J.F."/>
            <person name="Zhang Z."/>
            <person name="Fitz-Gibbon S.T."/>
            <person name="Lowe T.M."/>
            <person name="Saltikov C."/>
            <person name="House C.H."/>
            <person name="Richardson P."/>
        </authorList>
    </citation>
    <scope>NUCLEOTIDE SEQUENCE [LARGE SCALE GENOMIC DNA]</scope>
    <source>
        <strain evidence="7">ATCC 700844 / DSM 13496 / JCM 10307 / IC-167</strain>
    </source>
</reference>
<proteinExistence type="inferred from homology"/>
<feature type="transmembrane region" description="Helical" evidence="4">
    <location>
        <begin position="763"/>
        <end position="784"/>
    </location>
</feature>
<keyword evidence="4" id="KW-1133">Transmembrane helix</keyword>
<keyword evidence="4" id="KW-0812">Transmembrane</keyword>
<dbReference type="PANTHER" id="PTHR30290">
    <property type="entry name" value="PERIPLASMIC BINDING COMPONENT OF ABC TRANSPORTER"/>
    <property type="match status" value="1"/>
</dbReference>
<evidence type="ECO:0000313" key="7">
    <source>
        <dbReference type="Proteomes" id="UP000001137"/>
    </source>
</evidence>
<evidence type="ECO:0000256" key="2">
    <source>
        <dbReference type="ARBA" id="ARBA00022448"/>
    </source>
</evidence>
<dbReference type="InterPro" id="IPR039424">
    <property type="entry name" value="SBP_5"/>
</dbReference>
<keyword evidence="7" id="KW-1185">Reference proteome</keyword>
<feature type="domain" description="Solute-binding protein family 5" evidence="5">
    <location>
        <begin position="81"/>
        <end position="453"/>
    </location>
</feature>
<dbReference type="GeneID" id="5709010"/>
<dbReference type="CDD" id="cd08509">
    <property type="entry name" value="PBP2_TmCBP_oligosaccharides_like"/>
    <property type="match status" value="1"/>
</dbReference>
<accession>A8MAP4</accession>